<proteinExistence type="predicted"/>
<keyword evidence="2" id="KW-1185">Reference proteome</keyword>
<protein>
    <submittedName>
        <fullName evidence="1">Uncharacterized protein</fullName>
    </submittedName>
</protein>
<dbReference type="EMBL" id="CP016428">
    <property type="protein sequence ID" value="ANW04150.1"/>
    <property type="molecule type" value="Genomic_DNA"/>
</dbReference>
<gene>
    <name evidence="1" type="ORF">LMTR13_32410</name>
</gene>
<dbReference type="AlphaFoldDB" id="A0A1B1UMX6"/>
<evidence type="ECO:0000313" key="2">
    <source>
        <dbReference type="Proteomes" id="UP000092839"/>
    </source>
</evidence>
<sequence>MRRSVSPMLRAFAALHEFVMVVYAAKHGETALDGDSLNSPFATVLVRVVREPRIEVQRATLLRRAGTYCRSLVGPRLSSASP</sequence>
<organism evidence="1 2">
    <name type="scientific">Bradyrhizobium icense</name>
    <dbReference type="NCBI Taxonomy" id="1274631"/>
    <lineage>
        <taxon>Bacteria</taxon>
        <taxon>Pseudomonadati</taxon>
        <taxon>Pseudomonadota</taxon>
        <taxon>Alphaproteobacteria</taxon>
        <taxon>Hyphomicrobiales</taxon>
        <taxon>Nitrobacteraceae</taxon>
        <taxon>Bradyrhizobium</taxon>
    </lineage>
</organism>
<dbReference type="Proteomes" id="UP000092839">
    <property type="component" value="Chromosome"/>
</dbReference>
<accession>A0A1B1UMX6</accession>
<dbReference type="KEGG" id="bic:LMTR13_32410"/>
<dbReference type="STRING" id="1274631.LMTR13_32410"/>
<evidence type="ECO:0000313" key="1">
    <source>
        <dbReference type="EMBL" id="ANW04150.1"/>
    </source>
</evidence>
<name>A0A1B1UMX6_9BRAD</name>
<reference evidence="1 2" key="1">
    <citation type="submission" date="2016-07" db="EMBL/GenBank/DDBJ databases">
        <title>Complete genome sequence of Bradyrhizobium icense LMTR 13T, a potential inoculant strain isolated from lima bean (Phaseolus lunatus) in Peru.</title>
        <authorList>
            <person name="Ormeno-Orrillo E."/>
            <person name="Duran D."/>
            <person name="Rogel M.A."/>
            <person name="Rey L."/>
            <person name="Imperial J."/>
            <person name="Ruiz-Argueso T."/>
            <person name="Martinez-Romero E."/>
        </authorList>
    </citation>
    <scope>NUCLEOTIDE SEQUENCE [LARGE SCALE GENOMIC DNA]</scope>
    <source>
        <strain evidence="1 2">LMTR 13</strain>
    </source>
</reference>